<evidence type="ECO:0000256" key="2">
    <source>
        <dbReference type="ARBA" id="ARBA00023002"/>
    </source>
</evidence>
<dbReference type="InterPro" id="IPR036291">
    <property type="entry name" value="NAD(P)-bd_dom_sf"/>
</dbReference>
<dbReference type="Pfam" id="PF00389">
    <property type="entry name" value="2-Hacid_dh"/>
    <property type="match status" value="1"/>
</dbReference>
<keyword evidence="2 4" id="KW-0560">Oxidoreductase</keyword>
<evidence type="ECO:0000313" key="7">
    <source>
        <dbReference type="EMBL" id="MCS0609098.1"/>
    </source>
</evidence>
<evidence type="ECO:0000313" key="8">
    <source>
        <dbReference type="Proteomes" id="UP001205861"/>
    </source>
</evidence>
<organism evidence="7 8">
    <name type="scientific">Massilia solisilvae</name>
    <dbReference type="NCBI Taxonomy" id="1811225"/>
    <lineage>
        <taxon>Bacteria</taxon>
        <taxon>Pseudomonadati</taxon>
        <taxon>Pseudomonadota</taxon>
        <taxon>Betaproteobacteria</taxon>
        <taxon>Burkholderiales</taxon>
        <taxon>Oxalobacteraceae</taxon>
        <taxon>Telluria group</taxon>
        <taxon>Massilia</taxon>
    </lineage>
</organism>
<feature type="domain" description="D-isomer specific 2-hydroxyacid dehydrogenase NAD-binding" evidence="6">
    <location>
        <begin position="107"/>
        <end position="284"/>
    </location>
</feature>
<dbReference type="PANTHER" id="PTHR42789:SF1">
    <property type="entry name" value="D-ISOMER SPECIFIC 2-HYDROXYACID DEHYDROGENASE FAMILY PROTEIN (AFU_ORTHOLOGUE AFUA_6G10090)"/>
    <property type="match status" value="1"/>
</dbReference>
<gene>
    <name evidence="7" type="ORF">NX773_13080</name>
</gene>
<dbReference type="Pfam" id="PF02826">
    <property type="entry name" value="2-Hacid_dh_C"/>
    <property type="match status" value="1"/>
</dbReference>
<evidence type="ECO:0000259" key="6">
    <source>
        <dbReference type="Pfam" id="PF02826"/>
    </source>
</evidence>
<dbReference type="InterPro" id="IPR029753">
    <property type="entry name" value="D-isomer_DH_CS"/>
</dbReference>
<dbReference type="Proteomes" id="UP001205861">
    <property type="component" value="Unassembled WGS sequence"/>
</dbReference>
<comment type="similarity">
    <text evidence="1 4">Belongs to the D-isomer specific 2-hydroxyacid dehydrogenase family.</text>
</comment>
<reference evidence="7 8" key="1">
    <citation type="submission" date="2022-08" db="EMBL/GenBank/DDBJ databases">
        <title>Reclassification of Massilia species as members of the genera Telluria, Duganella, Pseudoduganella, Mokoshia gen. nov. and Zemynaea gen. nov. using orthogonal and non-orthogonal genome-based approaches.</title>
        <authorList>
            <person name="Bowman J.P."/>
        </authorList>
    </citation>
    <scope>NUCLEOTIDE SEQUENCE [LARGE SCALE GENOMIC DNA]</scope>
    <source>
        <strain evidence="7 8">JCM 31607</strain>
    </source>
</reference>
<proteinExistence type="inferred from homology"/>
<keyword evidence="8" id="KW-1185">Reference proteome</keyword>
<dbReference type="PANTHER" id="PTHR42789">
    <property type="entry name" value="D-ISOMER SPECIFIC 2-HYDROXYACID DEHYDROGENASE FAMILY PROTEIN (AFU_ORTHOLOGUE AFUA_6G10090)"/>
    <property type="match status" value="1"/>
</dbReference>
<dbReference type="InterPro" id="IPR050857">
    <property type="entry name" value="D-2-hydroxyacid_DH"/>
</dbReference>
<dbReference type="SUPFAM" id="SSF51735">
    <property type="entry name" value="NAD(P)-binding Rossmann-fold domains"/>
    <property type="match status" value="1"/>
</dbReference>
<evidence type="ECO:0000256" key="4">
    <source>
        <dbReference type="RuleBase" id="RU003719"/>
    </source>
</evidence>
<evidence type="ECO:0000256" key="3">
    <source>
        <dbReference type="ARBA" id="ARBA00023027"/>
    </source>
</evidence>
<comment type="caution">
    <text evidence="7">The sequence shown here is derived from an EMBL/GenBank/DDBJ whole genome shotgun (WGS) entry which is preliminary data.</text>
</comment>
<dbReference type="SUPFAM" id="SSF52283">
    <property type="entry name" value="Formate/glycerate dehydrogenase catalytic domain-like"/>
    <property type="match status" value="1"/>
</dbReference>
<evidence type="ECO:0000259" key="5">
    <source>
        <dbReference type="Pfam" id="PF00389"/>
    </source>
</evidence>
<protein>
    <submittedName>
        <fullName evidence="7">Hydroxyacid dehydrogenase</fullName>
    </submittedName>
</protein>
<sequence length="323" mass="33855">MKIVISEFMDEQSVDELRQRFDVVYDPKLVDKREELLRQLGDAQGLVVRNRTQVRPELLACAPQLRVVGRLGVGLDNIDVPACEARGIGVIPATGANALAVAEYVIASAMVLLRGSYLSSASVAAGDWPRAQLSEGRESAGKTLGLVGFGGIGRLTAQLAKALGMQVVAYDPMLDAGSPVWTATGARCASLDQLVAEADVVSLHVPLTDATRGLMNAERIGRMKPGAVLINTARGGIVDEAALAQALQGGRLAGAALDVFEDEPLPAGSVLAGVPNLILTPHIGGVTKESNERVSAMIAERVAEHLLGATTTEQSCQHLALQT</sequence>
<dbReference type="RefSeq" id="WP_258856773.1">
    <property type="nucleotide sequence ID" value="NZ_JANUGV010000003.1"/>
</dbReference>
<name>A0ABT2BKR1_9BURK</name>
<dbReference type="InterPro" id="IPR006139">
    <property type="entry name" value="D-isomer_2_OHA_DH_cat_dom"/>
</dbReference>
<dbReference type="InterPro" id="IPR006140">
    <property type="entry name" value="D-isomer_DH_NAD-bd"/>
</dbReference>
<keyword evidence="3" id="KW-0520">NAD</keyword>
<evidence type="ECO:0000256" key="1">
    <source>
        <dbReference type="ARBA" id="ARBA00005854"/>
    </source>
</evidence>
<feature type="domain" description="D-isomer specific 2-hydroxyacid dehydrogenase catalytic" evidence="5">
    <location>
        <begin position="4"/>
        <end position="312"/>
    </location>
</feature>
<dbReference type="EMBL" id="JANUGV010000003">
    <property type="protein sequence ID" value="MCS0609098.1"/>
    <property type="molecule type" value="Genomic_DNA"/>
</dbReference>
<dbReference type="Gene3D" id="3.40.50.720">
    <property type="entry name" value="NAD(P)-binding Rossmann-like Domain"/>
    <property type="match status" value="2"/>
</dbReference>
<dbReference type="PROSITE" id="PS00670">
    <property type="entry name" value="D_2_HYDROXYACID_DH_2"/>
    <property type="match status" value="1"/>
</dbReference>
<dbReference type="PROSITE" id="PS00671">
    <property type="entry name" value="D_2_HYDROXYACID_DH_3"/>
    <property type="match status" value="1"/>
</dbReference>
<accession>A0ABT2BKR1</accession>
<dbReference type="CDD" id="cd12173">
    <property type="entry name" value="PGDH_4"/>
    <property type="match status" value="1"/>
</dbReference>